<sequence>MTNNFVFEPDLAGKKIYISREFNAPIEKVWRAFTEPELIEKWIAPKPWTAETKIMDFTVGGIWLYAMVSPEGQKHWTHAEFTAIENGSVISSTNMFSDEDGKTVAGGPRSYTETKFSSIDGNKTKVDVVKIFTEEATVKMFVEMGFKEGTIMGYNQLDELLASE</sequence>
<evidence type="ECO:0000259" key="2">
    <source>
        <dbReference type="Pfam" id="PF08327"/>
    </source>
</evidence>
<proteinExistence type="inferred from homology"/>
<protein>
    <submittedName>
        <fullName evidence="3">Uncharacterized protein YndB with AHSA1/START domain</fullName>
    </submittedName>
</protein>
<dbReference type="InterPro" id="IPR023393">
    <property type="entry name" value="START-like_dom_sf"/>
</dbReference>
<dbReference type="Gene3D" id="3.30.530.20">
    <property type="match status" value="1"/>
</dbReference>
<accession>A0A562TTW8</accession>
<dbReference type="AlphaFoldDB" id="A0A562TTW8"/>
<organism evidence="3 4">
    <name type="scientific">Mucilaginibacter frigoritolerans</name>
    <dbReference type="NCBI Taxonomy" id="652788"/>
    <lineage>
        <taxon>Bacteria</taxon>
        <taxon>Pseudomonadati</taxon>
        <taxon>Bacteroidota</taxon>
        <taxon>Sphingobacteriia</taxon>
        <taxon>Sphingobacteriales</taxon>
        <taxon>Sphingobacteriaceae</taxon>
        <taxon>Mucilaginibacter</taxon>
    </lineage>
</organism>
<keyword evidence="4" id="KW-1185">Reference proteome</keyword>
<feature type="domain" description="Activator of Hsp90 ATPase homologue 1/2-like C-terminal" evidence="2">
    <location>
        <begin position="23"/>
        <end position="161"/>
    </location>
</feature>
<comment type="caution">
    <text evidence="3">The sequence shown here is derived from an EMBL/GenBank/DDBJ whole genome shotgun (WGS) entry which is preliminary data.</text>
</comment>
<dbReference type="Pfam" id="PF08327">
    <property type="entry name" value="AHSA1"/>
    <property type="match status" value="1"/>
</dbReference>
<evidence type="ECO:0000256" key="1">
    <source>
        <dbReference type="ARBA" id="ARBA00006817"/>
    </source>
</evidence>
<comment type="similarity">
    <text evidence="1">Belongs to the AHA1 family.</text>
</comment>
<dbReference type="SUPFAM" id="SSF55961">
    <property type="entry name" value="Bet v1-like"/>
    <property type="match status" value="1"/>
</dbReference>
<evidence type="ECO:0000313" key="4">
    <source>
        <dbReference type="Proteomes" id="UP000317010"/>
    </source>
</evidence>
<dbReference type="OrthoDB" id="9795306at2"/>
<reference evidence="3 4" key="1">
    <citation type="submission" date="2019-07" db="EMBL/GenBank/DDBJ databases">
        <title>Genomic Encyclopedia of Archaeal and Bacterial Type Strains, Phase II (KMG-II): from individual species to whole genera.</title>
        <authorList>
            <person name="Goeker M."/>
        </authorList>
    </citation>
    <scope>NUCLEOTIDE SEQUENCE [LARGE SCALE GENOMIC DNA]</scope>
    <source>
        <strain evidence="3 4">ATCC BAA-1854</strain>
    </source>
</reference>
<dbReference type="Proteomes" id="UP000317010">
    <property type="component" value="Unassembled WGS sequence"/>
</dbReference>
<evidence type="ECO:0000313" key="3">
    <source>
        <dbReference type="EMBL" id="TWI96644.1"/>
    </source>
</evidence>
<dbReference type="InterPro" id="IPR013538">
    <property type="entry name" value="ASHA1/2-like_C"/>
</dbReference>
<gene>
    <name evidence="3" type="ORF">JN11_03755</name>
</gene>
<dbReference type="EMBL" id="VLLI01000012">
    <property type="protein sequence ID" value="TWI96644.1"/>
    <property type="molecule type" value="Genomic_DNA"/>
</dbReference>
<name>A0A562TTW8_9SPHI</name>
<dbReference type="RefSeq" id="WP_144914938.1">
    <property type="nucleotide sequence ID" value="NZ_VLLI01000012.1"/>
</dbReference>